<dbReference type="GO" id="GO:0071111">
    <property type="term" value="F:cyclic-guanylate-specific phosphodiesterase activity"/>
    <property type="evidence" value="ECO:0007669"/>
    <property type="project" value="InterPro"/>
</dbReference>
<dbReference type="SMART" id="SM00052">
    <property type="entry name" value="EAL"/>
    <property type="match status" value="1"/>
</dbReference>
<comment type="caution">
    <text evidence="2">The sequence shown here is derived from an EMBL/GenBank/DDBJ whole genome shotgun (WGS) entry which is preliminary data.</text>
</comment>
<dbReference type="PATRIC" id="fig|363754.4.peg.3821"/>
<dbReference type="EMBL" id="AQHN01000067">
    <property type="protein sequence ID" value="ENN86548.1"/>
    <property type="molecule type" value="Genomic_DNA"/>
</dbReference>
<evidence type="ECO:0000259" key="1">
    <source>
        <dbReference type="PROSITE" id="PS50883"/>
    </source>
</evidence>
<dbReference type="SUPFAM" id="SSF141868">
    <property type="entry name" value="EAL domain-like"/>
    <property type="match status" value="1"/>
</dbReference>
<name>N6U8K5_9HYPH</name>
<evidence type="ECO:0000313" key="3">
    <source>
        <dbReference type="Proteomes" id="UP000012429"/>
    </source>
</evidence>
<evidence type="ECO:0000313" key="2">
    <source>
        <dbReference type="EMBL" id="ENN86548.1"/>
    </source>
</evidence>
<dbReference type="AlphaFoldDB" id="N6U8K5"/>
<dbReference type="Gene3D" id="3.20.20.450">
    <property type="entry name" value="EAL domain"/>
    <property type="match status" value="1"/>
</dbReference>
<organism evidence="2 3">
    <name type="scientific">Rhizobium freirei PRF 81</name>
    <dbReference type="NCBI Taxonomy" id="363754"/>
    <lineage>
        <taxon>Bacteria</taxon>
        <taxon>Pseudomonadati</taxon>
        <taxon>Pseudomonadota</taxon>
        <taxon>Alphaproteobacteria</taxon>
        <taxon>Hyphomicrobiales</taxon>
        <taxon>Rhizobiaceae</taxon>
        <taxon>Rhizobium/Agrobacterium group</taxon>
        <taxon>Rhizobium</taxon>
    </lineage>
</organism>
<reference evidence="2 3" key="1">
    <citation type="journal article" date="2012" name="BMC Genomics">
        <title>Genomic basis of broad host range and environmental adaptability of Rhizobium tropici CIAT 899 and Rhizobium sp. PRF 81 which are used in inoculants for common bean (Phaseolus vulgaris L.).</title>
        <authorList>
            <person name="Ormeno-Orrillo E."/>
            <person name="Menna P."/>
            <person name="Almeida L.G."/>
            <person name="Ollero F.J."/>
            <person name="Nicolas M.F."/>
            <person name="Pains Rodrigues E."/>
            <person name="Shigueyoshi Nakatani A."/>
            <person name="Silva Batista J.S."/>
            <person name="Oliveira Chueire L.M."/>
            <person name="Souza R.C."/>
            <person name="Ribeiro Vasconcelos A.T."/>
            <person name="Megias M."/>
            <person name="Hungria M."/>
            <person name="Martinez-Romero E."/>
        </authorList>
    </citation>
    <scope>NUCLEOTIDE SEQUENCE [LARGE SCALE GENOMIC DNA]</scope>
    <source>
        <strain evidence="2 3">PRF 81</strain>
    </source>
</reference>
<dbReference type="PROSITE" id="PS50883">
    <property type="entry name" value="EAL"/>
    <property type="match status" value="1"/>
</dbReference>
<gene>
    <name evidence="2" type="ORF">RHSP_64202</name>
</gene>
<protein>
    <submittedName>
        <fullName evidence="2">Diguanylate phosphodiesterase, putative</fullName>
    </submittedName>
</protein>
<dbReference type="PANTHER" id="PTHR33121:SF79">
    <property type="entry name" value="CYCLIC DI-GMP PHOSPHODIESTERASE PDED-RELATED"/>
    <property type="match status" value="1"/>
</dbReference>
<dbReference type="Proteomes" id="UP000012429">
    <property type="component" value="Unassembled WGS sequence"/>
</dbReference>
<dbReference type="InterPro" id="IPR050706">
    <property type="entry name" value="Cyclic-di-GMP_PDE-like"/>
</dbReference>
<accession>N6U8K5</accession>
<feature type="domain" description="EAL" evidence="1">
    <location>
        <begin position="201"/>
        <end position="451"/>
    </location>
</feature>
<proteinExistence type="predicted"/>
<dbReference type="STRING" id="363754.RHSP_64202"/>
<dbReference type="InterPro" id="IPR001633">
    <property type="entry name" value="EAL_dom"/>
</dbReference>
<dbReference type="Pfam" id="PF00563">
    <property type="entry name" value="EAL"/>
    <property type="match status" value="1"/>
</dbReference>
<keyword evidence="3" id="KW-1185">Reference proteome</keyword>
<sequence length="510" mass="54575">MGNGNAGDGAPMTGLPSTALKNALAGTSRGTFLPSETPAISGGQGALRLDIRVLNRMHIVAAFGADAAEAAQRAMADAASRYLLSDAAIRAMLGVQLAGPGLTPVRQIDEDLIGVDLKAYPPLVDISLLIEGLSLALALEPVSWEGERIHVAPLVQVSGVATENVSNDGDDLLLKSAVSDPPFGGDPVLNGDDWSDRYRRDMTAAARLLNDLAADELKFAYQPVRMAGRSKSLLYSECLLRVPQFGEVVRQTGAEIIAMERLGLVRALDNHMVWRAIDRLQADPELRLGINISAQSARIDGWWAGLEYRLKAEPQLAQRLTIEITETSSIPSIPTATAFTDRMRALGCKIALDDFGAGRDAIRDLYALRPDIVKIDAFFLRQARHSEKGQAALKSLVGLARAFGGAVVAEGVETQVDSNAALEAGAAWQQGYFIDLPRLETPGAGCEVLTERPPIFGRRLTPPPHVESSIPVAFSSTAGALPMQSYFEARWLRWAIVAAAATWALLSIGV</sequence>
<dbReference type="InterPro" id="IPR035919">
    <property type="entry name" value="EAL_sf"/>
</dbReference>
<dbReference type="CDD" id="cd01948">
    <property type="entry name" value="EAL"/>
    <property type="match status" value="1"/>
</dbReference>
<dbReference type="PANTHER" id="PTHR33121">
    <property type="entry name" value="CYCLIC DI-GMP PHOSPHODIESTERASE PDEF"/>
    <property type="match status" value="1"/>
</dbReference>